<dbReference type="AlphaFoldDB" id="A0A834I552"/>
<accession>A0A834I552</accession>
<dbReference type="EMBL" id="JAACXV010012420">
    <property type="protein sequence ID" value="KAF7274655.1"/>
    <property type="molecule type" value="Genomic_DNA"/>
</dbReference>
<evidence type="ECO:0000256" key="1">
    <source>
        <dbReference type="SAM" id="MobiDB-lite"/>
    </source>
</evidence>
<organism evidence="2 3">
    <name type="scientific">Rhynchophorus ferrugineus</name>
    <name type="common">Red palm weevil</name>
    <name type="synonym">Curculio ferrugineus</name>
    <dbReference type="NCBI Taxonomy" id="354439"/>
    <lineage>
        <taxon>Eukaryota</taxon>
        <taxon>Metazoa</taxon>
        <taxon>Ecdysozoa</taxon>
        <taxon>Arthropoda</taxon>
        <taxon>Hexapoda</taxon>
        <taxon>Insecta</taxon>
        <taxon>Pterygota</taxon>
        <taxon>Neoptera</taxon>
        <taxon>Endopterygota</taxon>
        <taxon>Coleoptera</taxon>
        <taxon>Polyphaga</taxon>
        <taxon>Cucujiformia</taxon>
        <taxon>Curculionidae</taxon>
        <taxon>Dryophthorinae</taxon>
        <taxon>Rhynchophorus</taxon>
    </lineage>
</organism>
<dbReference type="Proteomes" id="UP000625711">
    <property type="component" value="Unassembled WGS sequence"/>
</dbReference>
<reference evidence="2" key="1">
    <citation type="submission" date="2020-08" db="EMBL/GenBank/DDBJ databases">
        <title>Genome sequencing and assembly of the red palm weevil Rhynchophorus ferrugineus.</title>
        <authorList>
            <person name="Dias G.B."/>
            <person name="Bergman C.M."/>
            <person name="Manee M."/>
        </authorList>
    </citation>
    <scope>NUCLEOTIDE SEQUENCE</scope>
    <source>
        <strain evidence="2">AA-2017</strain>
        <tissue evidence="2">Whole larva</tissue>
    </source>
</reference>
<sequence length="101" mass="11466">MKNLVLYEEVAGEVPLCSAMVLPLYRFYCSHCCTRHGTLAFGSFWKLIIISNPKRNKFNLVERSSAMQKRKKQRESESDSSTNLHGGSHTECLASNLMLPE</sequence>
<evidence type="ECO:0000313" key="2">
    <source>
        <dbReference type="EMBL" id="KAF7274655.1"/>
    </source>
</evidence>
<protein>
    <submittedName>
        <fullName evidence="2">Uncharacterized protein</fullName>
    </submittedName>
</protein>
<gene>
    <name evidence="2" type="ORF">GWI33_012673</name>
</gene>
<proteinExistence type="predicted"/>
<evidence type="ECO:0000313" key="3">
    <source>
        <dbReference type="Proteomes" id="UP000625711"/>
    </source>
</evidence>
<feature type="region of interest" description="Disordered" evidence="1">
    <location>
        <begin position="61"/>
        <end position="101"/>
    </location>
</feature>
<name>A0A834I552_RHYFE</name>
<keyword evidence="3" id="KW-1185">Reference proteome</keyword>
<comment type="caution">
    <text evidence="2">The sequence shown here is derived from an EMBL/GenBank/DDBJ whole genome shotgun (WGS) entry which is preliminary data.</text>
</comment>